<sequence>MEDGGEEREGKNVTGVHGDRGWFTAVSGFHASIYKIALLERPLFSVRAATLSQTFPRQSIAGNQSTLATCALFC</sequence>
<evidence type="ECO:0000313" key="1">
    <source>
        <dbReference type="EMBL" id="OAD57367.1"/>
    </source>
</evidence>
<keyword evidence="2" id="KW-1185">Reference proteome</keyword>
<organism evidence="1 2">
    <name type="scientific">Eufriesea mexicana</name>
    <dbReference type="NCBI Taxonomy" id="516756"/>
    <lineage>
        <taxon>Eukaryota</taxon>
        <taxon>Metazoa</taxon>
        <taxon>Ecdysozoa</taxon>
        <taxon>Arthropoda</taxon>
        <taxon>Hexapoda</taxon>
        <taxon>Insecta</taxon>
        <taxon>Pterygota</taxon>
        <taxon>Neoptera</taxon>
        <taxon>Endopterygota</taxon>
        <taxon>Hymenoptera</taxon>
        <taxon>Apocrita</taxon>
        <taxon>Aculeata</taxon>
        <taxon>Apoidea</taxon>
        <taxon>Anthophila</taxon>
        <taxon>Apidae</taxon>
        <taxon>Eufriesea</taxon>
    </lineage>
</organism>
<dbReference type="Proteomes" id="UP000250275">
    <property type="component" value="Unassembled WGS sequence"/>
</dbReference>
<accession>A0A310SBV9</accession>
<name>A0A310SBV9_9HYME</name>
<dbReference type="AlphaFoldDB" id="A0A310SBV9"/>
<protein>
    <submittedName>
        <fullName evidence="1">Uncharacterized protein</fullName>
    </submittedName>
</protein>
<proteinExistence type="predicted"/>
<evidence type="ECO:0000313" key="2">
    <source>
        <dbReference type="Proteomes" id="UP000250275"/>
    </source>
</evidence>
<reference evidence="1 2" key="1">
    <citation type="submission" date="2015-07" db="EMBL/GenBank/DDBJ databases">
        <title>The genome of Eufriesea mexicana.</title>
        <authorList>
            <person name="Pan H."/>
            <person name="Kapheim K."/>
        </authorList>
    </citation>
    <scope>NUCLEOTIDE SEQUENCE [LARGE SCALE GENOMIC DNA]</scope>
    <source>
        <strain evidence="1">0111107269</strain>
        <tissue evidence="1">Whole body</tissue>
    </source>
</reference>
<gene>
    <name evidence="1" type="ORF">WN48_02168</name>
</gene>
<dbReference type="EMBL" id="KQ761592">
    <property type="protein sequence ID" value="OAD57367.1"/>
    <property type="molecule type" value="Genomic_DNA"/>
</dbReference>